<feature type="compositionally biased region" description="Polar residues" evidence="3">
    <location>
        <begin position="149"/>
        <end position="172"/>
    </location>
</feature>
<dbReference type="InterPro" id="IPR052458">
    <property type="entry name" value="PcG_PRC1-like_component"/>
</dbReference>
<dbReference type="EnsemblMetazoa" id="XM_038210340.1">
    <property type="protein sequence ID" value="XP_038066268.1"/>
    <property type="gene ID" value="LOC119736299"/>
</dbReference>
<dbReference type="Pfam" id="PF00385">
    <property type="entry name" value="Chromo"/>
    <property type="match status" value="1"/>
</dbReference>
<evidence type="ECO:0000313" key="5">
    <source>
        <dbReference type="EnsemblMetazoa" id="XP_038066268.1"/>
    </source>
</evidence>
<dbReference type="Gene3D" id="2.40.50.40">
    <property type="match status" value="1"/>
</dbReference>
<dbReference type="OrthoDB" id="1918685at2759"/>
<dbReference type="CDD" id="cd18627">
    <property type="entry name" value="CD_polycomb_like"/>
    <property type="match status" value="1"/>
</dbReference>
<dbReference type="InterPro" id="IPR023779">
    <property type="entry name" value="Chromodomain_CS"/>
</dbReference>
<evidence type="ECO:0000259" key="4">
    <source>
        <dbReference type="PROSITE" id="PS50013"/>
    </source>
</evidence>
<keyword evidence="2" id="KW-0539">Nucleus</keyword>
<dbReference type="PROSITE" id="PS00598">
    <property type="entry name" value="CHROMO_1"/>
    <property type="match status" value="1"/>
</dbReference>
<dbReference type="GO" id="GO:0003682">
    <property type="term" value="F:chromatin binding"/>
    <property type="evidence" value="ECO:0007669"/>
    <property type="project" value="TreeGrafter"/>
</dbReference>
<evidence type="ECO:0000313" key="6">
    <source>
        <dbReference type="Proteomes" id="UP000887568"/>
    </source>
</evidence>
<feature type="domain" description="Chromo" evidence="4">
    <location>
        <begin position="33"/>
        <end position="91"/>
    </location>
</feature>
<dbReference type="SUPFAM" id="SSF54160">
    <property type="entry name" value="Chromo domain-like"/>
    <property type="match status" value="1"/>
</dbReference>
<dbReference type="InterPro" id="IPR000953">
    <property type="entry name" value="Chromo/chromo_shadow_dom"/>
</dbReference>
<feature type="compositionally biased region" description="Basic and acidic residues" evidence="3">
    <location>
        <begin position="183"/>
        <end position="194"/>
    </location>
</feature>
<evidence type="ECO:0000256" key="2">
    <source>
        <dbReference type="ARBA" id="ARBA00023242"/>
    </source>
</evidence>
<accession>A0A914ARI7</accession>
<evidence type="ECO:0000256" key="1">
    <source>
        <dbReference type="ARBA" id="ARBA00004123"/>
    </source>
</evidence>
<dbReference type="GO" id="GO:0000122">
    <property type="term" value="P:negative regulation of transcription by RNA polymerase II"/>
    <property type="evidence" value="ECO:0007669"/>
    <property type="project" value="TreeGrafter"/>
</dbReference>
<dbReference type="PROSITE" id="PS50013">
    <property type="entry name" value="CHROMO_2"/>
    <property type="match status" value="1"/>
</dbReference>
<reference evidence="5" key="1">
    <citation type="submission" date="2022-11" db="UniProtKB">
        <authorList>
            <consortium name="EnsemblMetazoa"/>
        </authorList>
    </citation>
    <scope>IDENTIFICATION</scope>
</reference>
<keyword evidence="6" id="KW-1185">Reference proteome</keyword>
<dbReference type="PANTHER" id="PTHR46389:SF3">
    <property type="entry name" value="POLYCOMB GROUP PROTEIN PC"/>
    <property type="match status" value="1"/>
</dbReference>
<proteinExistence type="predicted"/>
<dbReference type="PANTHER" id="PTHR46389">
    <property type="entry name" value="POLYCOMB GROUP PROTEIN PC"/>
    <property type="match status" value="1"/>
</dbReference>
<sequence>MRGTEVVLPGNGAMATGDAVLATDSLHHMGPVYIADSIRKTRRRKGGLEYLVKWKGWPTKFNTWEPEENILDVTLIKLFQQRKERARQRKLNVRRGTCHGGRSAGERPQHAVMLKDGKRCYATKKDRTGSKSRGSITQSQPSPHRHETATASSPRCHSTSKTDTYLSTTVHQQRVPDTISATTERKTEDSDRENANTAPRQLDCLRGIKFKLGWRYNDRPTSTGELARPVITSAPFTRHDVNALTSPASGTNISAVIPPFLLRDSHQEATRSDYTQIGRITPAKPASGCIGKRVNLASREITQLEDGLKFTDSQSDGSRRETSIRGSPSDDICQLAGNVPAIATDGASNCGCFRTDVWNDVNTERREARENIDLRSDSVDEVDNNNSWSSCTGRTEKGIGMILLREHNVWNVKSQTY</sequence>
<feature type="region of interest" description="Disordered" evidence="3">
    <location>
        <begin position="86"/>
        <end position="200"/>
    </location>
</feature>
<organism evidence="5 6">
    <name type="scientific">Patiria miniata</name>
    <name type="common">Bat star</name>
    <name type="synonym">Asterina miniata</name>
    <dbReference type="NCBI Taxonomy" id="46514"/>
    <lineage>
        <taxon>Eukaryota</taxon>
        <taxon>Metazoa</taxon>
        <taxon>Echinodermata</taxon>
        <taxon>Eleutherozoa</taxon>
        <taxon>Asterozoa</taxon>
        <taxon>Asteroidea</taxon>
        <taxon>Valvatacea</taxon>
        <taxon>Valvatida</taxon>
        <taxon>Asterinidae</taxon>
        <taxon>Patiria</taxon>
    </lineage>
</organism>
<dbReference type="InterPro" id="IPR023780">
    <property type="entry name" value="Chromo_domain"/>
</dbReference>
<dbReference type="GO" id="GO:0000785">
    <property type="term" value="C:chromatin"/>
    <property type="evidence" value="ECO:0007669"/>
    <property type="project" value="TreeGrafter"/>
</dbReference>
<dbReference type="Proteomes" id="UP000887568">
    <property type="component" value="Unplaced"/>
</dbReference>
<protein>
    <recommendedName>
        <fullName evidence="4">Chromo domain-containing protein</fullName>
    </recommendedName>
</protein>
<feature type="compositionally biased region" description="Basic residues" evidence="3">
    <location>
        <begin position="86"/>
        <end position="97"/>
    </location>
</feature>
<dbReference type="InterPro" id="IPR016197">
    <property type="entry name" value="Chromo-like_dom_sf"/>
</dbReference>
<dbReference type="RefSeq" id="XP_038066268.1">
    <property type="nucleotide sequence ID" value="XM_038210340.1"/>
</dbReference>
<comment type="subcellular location">
    <subcellularLocation>
        <location evidence="1">Nucleus</location>
    </subcellularLocation>
</comment>
<dbReference type="GeneID" id="119736299"/>
<feature type="compositionally biased region" description="Polar residues" evidence="3">
    <location>
        <begin position="131"/>
        <end position="142"/>
    </location>
</feature>
<dbReference type="SMART" id="SM00298">
    <property type="entry name" value="CHROMO"/>
    <property type="match status" value="1"/>
</dbReference>
<evidence type="ECO:0000256" key="3">
    <source>
        <dbReference type="SAM" id="MobiDB-lite"/>
    </source>
</evidence>
<feature type="region of interest" description="Disordered" evidence="3">
    <location>
        <begin position="307"/>
        <end position="329"/>
    </location>
</feature>
<dbReference type="AlphaFoldDB" id="A0A914ARI7"/>
<feature type="compositionally biased region" description="Basic and acidic residues" evidence="3">
    <location>
        <begin position="104"/>
        <end position="129"/>
    </location>
</feature>
<dbReference type="GO" id="GO:0035102">
    <property type="term" value="C:PRC1 complex"/>
    <property type="evidence" value="ECO:0007669"/>
    <property type="project" value="TreeGrafter"/>
</dbReference>
<name>A0A914ARI7_PATMI</name>
<dbReference type="OMA" id="DDICQLA"/>